<gene>
    <name evidence="1" type="ORF">EV211_1062</name>
</gene>
<protein>
    <submittedName>
        <fullName evidence="1">Uncharacterized protein</fullName>
    </submittedName>
</protein>
<dbReference type="OrthoDB" id="48873at2"/>
<dbReference type="EMBL" id="SNXO01000006">
    <property type="protein sequence ID" value="TDP58493.1"/>
    <property type="molecule type" value="Genomic_DNA"/>
</dbReference>
<dbReference type="AlphaFoldDB" id="A0A4R6Q9T5"/>
<proteinExistence type="predicted"/>
<evidence type="ECO:0000313" key="1">
    <source>
        <dbReference type="EMBL" id="TDP58493.1"/>
    </source>
</evidence>
<name>A0A4R6Q9T5_9FIRM</name>
<accession>A0A4R6Q9T5</accession>
<dbReference type="Proteomes" id="UP000295500">
    <property type="component" value="Unassembled WGS sequence"/>
</dbReference>
<organism evidence="1 2">
    <name type="scientific">Aminicella lysinilytica</name>
    <dbReference type="NCBI Taxonomy" id="433323"/>
    <lineage>
        <taxon>Bacteria</taxon>
        <taxon>Bacillati</taxon>
        <taxon>Bacillota</taxon>
        <taxon>Clostridia</taxon>
        <taxon>Peptostreptococcales</taxon>
        <taxon>Anaerovoracaceae</taxon>
        <taxon>Aminicella</taxon>
    </lineage>
</organism>
<keyword evidence="2" id="KW-1185">Reference proteome</keyword>
<sequence>MTNEERLLLEMGNRLYFSQEQYAELLAENGLTSTATFEKDYCMKALLETVKQILESLSNNIDYYMTVQTEYTTQSSAYNALQDRIHRLDNRINELSANGVNDSNPICYLYRN</sequence>
<reference evidence="1 2" key="1">
    <citation type="submission" date="2019-03" db="EMBL/GenBank/DDBJ databases">
        <title>Genomic Encyclopedia of Type Strains, Phase IV (KMG-IV): sequencing the most valuable type-strain genomes for metagenomic binning, comparative biology and taxonomic classification.</title>
        <authorList>
            <person name="Goeker M."/>
        </authorList>
    </citation>
    <scope>NUCLEOTIDE SEQUENCE [LARGE SCALE GENOMIC DNA]</scope>
    <source>
        <strain evidence="1 2">DSM 28287</strain>
    </source>
</reference>
<evidence type="ECO:0000313" key="2">
    <source>
        <dbReference type="Proteomes" id="UP000295500"/>
    </source>
</evidence>
<comment type="caution">
    <text evidence="1">The sequence shown here is derived from an EMBL/GenBank/DDBJ whole genome shotgun (WGS) entry which is preliminary data.</text>
</comment>
<dbReference type="RefSeq" id="WP_133527846.1">
    <property type="nucleotide sequence ID" value="NZ_SNXO01000006.1"/>
</dbReference>